<gene>
    <name evidence="1" type="ORF">PoB_000724500</name>
</gene>
<reference evidence="1 2" key="1">
    <citation type="journal article" date="2021" name="Elife">
        <title>Chloroplast acquisition without the gene transfer in kleptoplastic sea slugs, Plakobranchus ocellatus.</title>
        <authorList>
            <person name="Maeda T."/>
            <person name="Takahashi S."/>
            <person name="Yoshida T."/>
            <person name="Shimamura S."/>
            <person name="Takaki Y."/>
            <person name="Nagai Y."/>
            <person name="Toyoda A."/>
            <person name="Suzuki Y."/>
            <person name="Arimoto A."/>
            <person name="Ishii H."/>
            <person name="Satoh N."/>
            <person name="Nishiyama T."/>
            <person name="Hasebe M."/>
            <person name="Maruyama T."/>
            <person name="Minagawa J."/>
            <person name="Obokata J."/>
            <person name="Shigenobu S."/>
        </authorList>
    </citation>
    <scope>NUCLEOTIDE SEQUENCE [LARGE SCALE GENOMIC DNA]</scope>
</reference>
<dbReference type="SUPFAM" id="SSF52540">
    <property type="entry name" value="P-loop containing nucleoside triphosphate hydrolases"/>
    <property type="match status" value="1"/>
</dbReference>
<protein>
    <submittedName>
        <fullName evidence="1">Heterogeneous nuclear ribonucleoprotein u-like protein 1</fullName>
    </submittedName>
</protein>
<organism evidence="1 2">
    <name type="scientific">Plakobranchus ocellatus</name>
    <dbReference type="NCBI Taxonomy" id="259542"/>
    <lineage>
        <taxon>Eukaryota</taxon>
        <taxon>Metazoa</taxon>
        <taxon>Spiralia</taxon>
        <taxon>Lophotrochozoa</taxon>
        <taxon>Mollusca</taxon>
        <taxon>Gastropoda</taxon>
        <taxon>Heterobranchia</taxon>
        <taxon>Euthyneura</taxon>
        <taxon>Panpulmonata</taxon>
        <taxon>Sacoglossa</taxon>
        <taxon>Placobranchoidea</taxon>
        <taxon>Plakobranchidae</taxon>
        <taxon>Plakobranchus</taxon>
    </lineage>
</organism>
<sequence length="72" mass="8314">MIMIVGLPGAGKTTWGITMQKNHPEKRYNIIGTDTLIDKMRVMGLPRKRNYHGRWEVLIDKATKCLNKLFTL</sequence>
<comment type="caution">
    <text evidence="1">The sequence shown here is derived from an EMBL/GenBank/DDBJ whole genome shotgun (WGS) entry which is preliminary data.</text>
</comment>
<proteinExistence type="predicted"/>
<dbReference type="Pfam" id="PF13671">
    <property type="entry name" value="AAA_33"/>
    <property type="match status" value="1"/>
</dbReference>
<evidence type="ECO:0000313" key="2">
    <source>
        <dbReference type="Proteomes" id="UP000735302"/>
    </source>
</evidence>
<dbReference type="Proteomes" id="UP000735302">
    <property type="component" value="Unassembled WGS sequence"/>
</dbReference>
<dbReference type="GO" id="GO:0005634">
    <property type="term" value="C:nucleus"/>
    <property type="evidence" value="ECO:0007669"/>
    <property type="project" value="TreeGrafter"/>
</dbReference>
<dbReference type="Gene3D" id="3.40.50.300">
    <property type="entry name" value="P-loop containing nucleotide triphosphate hydrolases"/>
    <property type="match status" value="1"/>
</dbReference>
<accession>A0AAV3YDZ2</accession>
<dbReference type="PANTHER" id="PTHR12381:SF56">
    <property type="entry name" value="B30.2_SPRY DOMAIN-CONTAINING PROTEIN-RELATED"/>
    <property type="match status" value="1"/>
</dbReference>
<dbReference type="GO" id="GO:1990904">
    <property type="term" value="C:ribonucleoprotein complex"/>
    <property type="evidence" value="ECO:0007669"/>
    <property type="project" value="UniProtKB-KW"/>
</dbReference>
<keyword evidence="1" id="KW-0687">Ribonucleoprotein</keyword>
<dbReference type="EMBL" id="BLXT01000844">
    <property type="protein sequence ID" value="GFN80739.1"/>
    <property type="molecule type" value="Genomic_DNA"/>
</dbReference>
<dbReference type="AlphaFoldDB" id="A0AAV3YDZ2"/>
<dbReference type="GO" id="GO:0000380">
    <property type="term" value="P:alternative mRNA splicing, via spliceosome"/>
    <property type="evidence" value="ECO:0007669"/>
    <property type="project" value="TreeGrafter"/>
</dbReference>
<feature type="non-terminal residue" evidence="1">
    <location>
        <position position="72"/>
    </location>
</feature>
<evidence type="ECO:0000313" key="1">
    <source>
        <dbReference type="EMBL" id="GFN80739.1"/>
    </source>
</evidence>
<dbReference type="PANTHER" id="PTHR12381">
    <property type="entry name" value="HETEROGENEOUS NUCLEAR RIBONUCLEOPROTEIN U FAMILY MEMBER"/>
    <property type="match status" value="1"/>
</dbReference>
<dbReference type="InterPro" id="IPR027417">
    <property type="entry name" value="P-loop_NTPase"/>
</dbReference>
<name>A0AAV3YDZ2_9GAST</name>
<keyword evidence="2" id="KW-1185">Reference proteome</keyword>
<dbReference type="GO" id="GO:0003723">
    <property type="term" value="F:RNA binding"/>
    <property type="evidence" value="ECO:0007669"/>
    <property type="project" value="TreeGrafter"/>
</dbReference>